<evidence type="ECO:0000256" key="1">
    <source>
        <dbReference type="SAM" id="SignalP"/>
    </source>
</evidence>
<dbReference type="Gene3D" id="1.20.1610.10">
    <property type="entry name" value="alpha-1,2-mannosidases domains"/>
    <property type="match status" value="1"/>
</dbReference>
<dbReference type="OrthoDB" id="9804511at2"/>
<dbReference type="NCBIfam" id="TIGR01180">
    <property type="entry name" value="aman2_put"/>
    <property type="match status" value="1"/>
</dbReference>
<keyword evidence="5" id="KW-1185">Reference proteome</keyword>
<dbReference type="SUPFAM" id="SSF48208">
    <property type="entry name" value="Six-hairpin glycosidases"/>
    <property type="match status" value="1"/>
</dbReference>
<evidence type="ECO:0000259" key="2">
    <source>
        <dbReference type="Pfam" id="PF07971"/>
    </source>
</evidence>
<protein>
    <submittedName>
        <fullName evidence="4">Alpha-mannosidase</fullName>
    </submittedName>
</protein>
<dbReference type="Proteomes" id="UP000182987">
    <property type="component" value="Chromosome"/>
</dbReference>
<dbReference type="GO" id="GO:0005975">
    <property type="term" value="P:carbohydrate metabolic process"/>
    <property type="evidence" value="ECO:0007669"/>
    <property type="project" value="InterPro"/>
</dbReference>
<feature type="domain" description="Glycosyl hydrolase family 92" evidence="2">
    <location>
        <begin position="322"/>
        <end position="788"/>
    </location>
</feature>
<evidence type="ECO:0000313" key="4">
    <source>
        <dbReference type="EMBL" id="APG04507.1"/>
    </source>
</evidence>
<dbReference type="KEGG" id="lrz:BJI69_11775"/>
<dbReference type="Pfam" id="PF17678">
    <property type="entry name" value="Glyco_hydro_92N"/>
    <property type="match status" value="1"/>
</dbReference>
<dbReference type="RefSeq" id="WP_046980019.1">
    <property type="nucleotide sequence ID" value="NZ_CP017480.1"/>
</dbReference>
<dbReference type="InterPro" id="IPR050883">
    <property type="entry name" value="PNGase"/>
</dbReference>
<keyword evidence="1" id="KW-0732">Signal</keyword>
<feature type="signal peptide" evidence="1">
    <location>
        <begin position="1"/>
        <end position="27"/>
    </location>
</feature>
<dbReference type="InterPro" id="IPR006311">
    <property type="entry name" value="TAT_signal"/>
</dbReference>
<organism evidence="4 5">
    <name type="scientific">Luteibacter rhizovicinus DSM 16549</name>
    <dbReference type="NCBI Taxonomy" id="1440763"/>
    <lineage>
        <taxon>Bacteria</taxon>
        <taxon>Pseudomonadati</taxon>
        <taxon>Pseudomonadota</taxon>
        <taxon>Gammaproteobacteria</taxon>
        <taxon>Lysobacterales</taxon>
        <taxon>Rhodanobacteraceae</taxon>
        <taxon>Luteibacter</taxon>
    </lineage>
</organism>
<dbReference type="PROSITE" id="PS51318">
    <property type="entry name" value="TAT"/>
    <property type="match status" value="1"/>
</dbReference>
<dbReference type="GO" id="GO:0000224">
    <property type="term" value="F:peptide-N4-(N-acetyl-beta-glucosaminyl)asparagine amidase activity"/>
    <property type="evidence" value="ECO:0007669"/>
    <property type="project" value="TreeGrafter"/>
</dbReference>
<reference evidence="5" key="1">
    <citation type="submission" date="2016-09" db="EMBL/GenBank/DDBJ databases">
        <authorList>
            <person name="Lysoe E."/>
        </authorList>
    </citation>
    <scope>NUCLEOTIDE SEQUENCE [LARGE SCALE GENOMIC DNA]</scope>
    <source>
        <strain evidence="5">LJ96T</strain>
    </source>
</reference>
<dbReference type="FunFam" id="3.30.2080.10:FF:000001">
    <property type="entry name" value="Alpha-1,2-mannosidase subfamily"/>
    <property type="match status" value="1"/>
</dbReference>
<gene>
    <name evidence="4" type="ORF">BJI69_11775</name>
</gene>
<dbReference type="InterPro" id="IPR041371">
    <property type="entry name" value="GH92_N"/>
</dbReference>
<dbReference type="STRING" id="1440763.BJI69_11775"/>
<evidence type="ECO:0000313" key="5">
    <source>
        <dbReference type="Proteomes" id="UP000182987"/>
    </source>
</evidence>
<dbReference type="GO" id="GO:0030246">
    <property type="term" value="F:carbohydrate binding"/>
    <property type="evidence" value="ECO:0007669"/>
    <property type="project" value="InterPro"/>
</dbReference>
<dbReference type="Gene3D" id="2.70.98.10">
    <property type="match status" value="1"/>
</dbReference>
<name>A0A1L3EU37_9GAMM</name>
<dbReference type="Gene3D" id="3.30.2080.10">
    <property type="entry name" value="GH92 mannosidase domain"/>
    <property type="match status" value="1"/>
</dbReference>
<evidence type="ECO:0000259" key="3">
    <source>
        <dbReference type="Pfam" id="PF17678"/>
    </source>
</evidence>
<dbReference type="PANTHER" id="PTHR12143">
    <property type="entry name" value="PEPTIDE N-GLYCANASE PNGASE -RELATED"/>
    <property type="match status" value="1"/>
</dbReference>
<feature type="chain" id="PRO_5009853212" evidence="1">
    <location>
        <begin position="28"/>
        <end position="810"/>
    </location>
</feature>
<dbReference type="InterPro" id="IPR014718">
    <property type="entry name" value="GH-type_carb-bd"/>
</dbReference>
<dbReference type="Gene3D" id="1.20.1050.60">
    <property type="entry name" value="alpha-1,2-mannosidase"/>
    <property type="match status" value="1"/>
</dbReference>
<dbReference type="InterPro" id="IPR008928">
    <property type="entry name" value="6-hairpin_glycosidase_sf"/>
</dbReference>
<sequence>MVTRRRFLQGMAAVSVVGPLGSLTVLADGVHKGLTAPPASGGTAGDGVLRYVDVFVGSSGHGHTYPGATRPFGMVQLSPDTNNAEWDGSSGYHQGDGSIMGFSHTHLSGTGAADMLDFLVMPAMGAVRLQPGDRDYDGVNYVSRFDAKHKGGQKPEKAHRTHVKGYRSHYTGEQAHPGYYRVKLTDHDIFAELTATLRAGMHRYTFAKDGDAHLLLDLAHGYQDNIETPTRLSDVELTLVGNDTVVGGRRVYQWATGRVIYFAMKLSRPIVSATLYNDDKALPAGTTTIKGDQLKAALQFDKASSEPLLVKVGISGVDIDGAMRNLDNEIPAWDFDGVRASAEAEWEHELSRIRIESSSDKIKRTFYSSLYHTMLAPTVFSDFDGRYRGMDKAVHTLPEGRHNYSTYSLWDTYRAEHPLFTLYQSERVPDLVDGLVRLAVESPSGAPVWPLQGIETVCMIGYHCAPVIAEAQAKGFTGIDYAKAWPVLRRRALQDDYFGLPAFRAKGYIPSDKEGEAASKTLEYAYDAWAVAHMADALGHADDAALLRTQSQNYRNVFDKDTQFVRPRADDGSWLLPFDPINIGHSKRWRDFTESNAWQATFLNQHDVYNYMALFGGETAFEAKLDGLFNADPALPDNAPPDIAGMIGQYAFGNEPGHHMPYLYAYAGSHHKTQARVRMILESMYLPEPDGLPGNEDCGQMSAWYVISAMGLYAVDPVSTNYVFGSPLLDRAEVQVGGGRTLVIEAKDNGPGRAYIQSVSWNGQPWSKSWISHKELAAGGTLSFVMGDTPNEAFGKARADRPPSFGAVAG</sequence>
<dbReference type="EMBL" id="CP017480">
    <property type="protein sequence ID" value="APG04507.1"/>
    <property type="molecule type" value="Genomic_DNA"/>
</dbReference>
<dbReference type="GO" id="GO:0005829">
    <property type="term" value="C:cytosol"/>
    <property type="evidence" value="ECO:0007669"/>
    <property type="project" value="TreeGrafter"/>
</dbReference>
<proteinExistence type="predicted"/>
<accession>A0A1L3EU37</accession>
<dbReference type="InterPro" id="IPR005887">
    <property type="entry name" value="GH92_a_mannosidase_put"/>
</dbReference>
<dbReference type="GO" id="GO:0006516">
    <property type="term" value="P:glycoprotein catabolic process"/>
    <property type="evidence" value="ECO:0007669"/>
    <property type="project" value="TreeGrafter"/>
</dbReference>
<dbReference type="InterPro" id="IPR012939">
    <property type="entry name" value="Glyco_hydro_92"/>
</dbReference>
<dbReference type="AlphaFoldDB" id="A0A1L3EU37"/>
<feature type="domain" description="Glycosyl hydrolase family 92 N-terminal" evidence="3">
    <location>
        <begin position="51"/>
        <end position="315"/>
    </location>
</feature>
<dbReference type="PANTHER" id="PTHR12143:SF39">
    <property type="entry name" value="SECRETED PROTEIN"/>
    <property type="match status" value="1"/>
</dbReference>
<dbReference type="Pfam" id="PF07971">
    <property type="entry name" value="Glyco_hydro_92"/>
    <property type="match status" value="1"/>
</dbReference>